<protein>
    <submittedName>
        <fullName evidence="1">Uncharacterized protein</fullName>
    </submittedName>
</protein>
<proteinExistence type="predicted"/>
<organism evidence="1 2">
    <name type="scientific">Trichinella patagoniensis</name>
    <dbReference type="NCBI Taxonomy" id="990121"/>
    <lineage>
        <taxon>Eukaryota</taxon>
        <taxon>Metazoa</taxon>
        <taxon>Ecdysozoa</taxon>
        <taxon>Nematoda</taxon>
        <taxon>Enoplea</taxon>
        <taxon>Dorylaimia</taxon>
        <taxon>Trichinellida</taxon>
        <taxon>Trichinellidae</taxon>
        <taxon>Trichinella</taxon>
    </lineage>
</organism>
<evidence type="ECO:0000313" key="2">
    <source>
        <dbReference type="Proteomes" id="UP000054783"/>
    </source>
</evidence>
<name>A0A0V0Z0J5_9BILA</name>
<dbReference type="AlphaFoldDB" id="A0A0V0Z0J5"/>
<accession>A0A0V0Z0J5</accession>
<keyword evidence="2" id="KW-1185">Reference proteome</keyword>
<reference evidence="1 2" key="1">
    <citation type="submission" date="2015-01" db="EMBL/GenBank/DDBJ databases">
        <title>Evolution of Trichinella species and genotypes.</title>
        <authorList>
            <person name="Korhonen P.K."/>
            <person name="Edoardo P."/>
            <person name="Giuseppe L.R."/>
            <person name="Gasser R.B."/>
        </authorList>
    </citation>
    <scope>NUCLEOTIDE SEQUENCE [LARGE SCALE GENOMIC DNA]</scope>
    <source>
        <strain evidence="1">ISS2496</strain>
    </source>
</reference>
<gene>
    <name evidence="1" type="ORF">T12_10821</name>
</gene>
<dbReference type="EMBL" id="JYDQ01000966">
    <property type="protein sequence ID" value="KRY06057.1"/>
    <property type="molecule type" value="Genomic_DNA"/>
</dbReference>
<evidence type="ECO:0000313" key="1">
    <source>
        <dbReference type="EMBL" id="KRY06057.1"/>
    </source>
</evidence>
<dbReference type="Proteomes" id="UP000054783">
    <property type="component" value="Unassembled WGS sequence"/>
</dbReference>
<sequence>MDSEVMMASAARSKSKKLAVNLNQLNQLLEELDELCIASTDAYEIEDHILMTERLYLETEILQTELVVNTDDRRYPTLAVSGDCDAASLSSLVVFFCDSIFSALRFSSPDSGPVGITMVAAFLGFPEE</sequence>
<comment type="caution">
    <text evidence="1">The sequence shown here is derived from an EMBL/GenBank/DDBJ whole genome shotgun (WGS) entry which is preliminary data.</text>
</comment>